<sequence>MTSHGDTDVDSDCDAEGAMVALQVQIDPLPSEPQDEIKIKRFCVDNETSLCSLEEQINAPCPELEWGWMKNVNDKWVNLSEEKVKREDEFKQIIIEHSSSTVSKTHPIRLRAVAIAPKKRSEQAGCKKQKANCSISSCIKKLTTSACPEGGLIGCSLSFLRGIINCKSYNSTTEPSNKNNVVEKVNLEPPKPTKLETVVPEEKEPNDATITDEIIIKPKETIYVQQHECLKMMGFEAGQDEWDFNERMLKEHGGCLRSAMDALYKIRK</sequence>
<dbReference type="AlphaFoldDB" id="A0AAW2YXK8"/>
<protein>
    <submittedName>
        <fullName evidence="1">CDC histidine kinase PdhS</fullName>
    </submittedName>
</protein>
<keyword evidence="2" id="KW-1185">Reference proteome</keyword>
<dbReference type="GO" id="GO:0016301">
    <property type="term" value="F:kinase activity"/>
    <property type="evidence" value="ECO:0007669"/>
    <property type="project" value="UniProtKB-KW"/>
</dbReference>
<comment type="caution">
    <text evidence="1">The sequence shown here is derived from an EMBL/GenBank/DDBJ whole genome shotgun (WGS) entry which is preliminary data.</text>
</comment>
<evidence type="ECO:0000313" key="2">
    <source>
        <dbReference type="Proteomes" id="UP001431209"/>
    </source>
</evidence>
<proteinExistence type="predicted"/>
<organism evidence="1 2">
    <name type="scientific">Acrasis kona</name>
    <dbReference type="NCBI Taxonomy" id="1008807"/>
    <lineage>
        <taxon>Eukaryota</taxon>
        <taxon>Discoba</taxon>
        <taxon>Heterolobosea</taxon>
        <taxon>Tetramitia</taxon>
        <taxon>Eutetramitia</taxon>
        <taxon>Acrasidae</taxon>
        <taxon>Acrasis</taxon>
    </lineage>
</organism>
<keyword evidence="1" id="KW-0418">Kinase</keyword>
<keyword evidence="1" id="KW-0808">Transferase</keyword>
<gene>
    <name evidence="1" type="ORF">AKO1_011114</name>
</gene>
<dbReference type="EMBL" id="JAOPGA020000836">
    <property type="protein sequence ID" value="KAL0482231.1"/>
    <property type="molecule type" value="Genomic_DNA"/>
</dbReference>
<evidence type="ECO:0000313" key="1">
    <source>
        <dbReference type="EMBL" id="KAL0482231.1"/>
    </source>
</evidence>
<dbReference type="Proteomes" id="UP001431209">
    <property type="component" value="Unassembled WGS sequence"/>
</dbReference>
<reference evidence="1 2" key="1">
    <citation type="submission" date="2024-03" db="EMBL/GenBank/DDBJ databases">
        <title>The Acrasis kona genome and developmental transcriptomes reveal deep origins of eukaryotic multicellular pathways.</title>
        <authorList>
            <person name="Sheikh S."/>
            <person name="Fu C.-J."/>
            <person name="Brown M.W."/>
            <person name="Baldauf S.L."/>
        </authorList>
    </citation>
    <scope>NUCLEOTIDE SEQUENCE [LARGE SCALE GENOMIC DNA]</scope>
    <source>
        <strain evidence="1 2">ATCC MYA-3509</strain>
    </source>
</reference>
<name>A0AAW2YXK8_9EUKA</name>
<accession>A0AAW2YXK8</accession>